<comment type="caution">
    <text evidence="15">The sequence shown here is derived from an EMBL/GenBank/DDBJ whole genome shotgun (WGS) entry which is preliminary data.</text>
</comment>
<evidence type="ECO:0000256" key="2">
    <source>
        <dbReference type="ARBA" id="ARBA00022527"/>
    </source>
</evidence>
<comment type="catalytic activity">
    <reaction evidence="10">
        <text>L-seryl-[protein] + ATP = O-phospho-L-seryl-[protein] + ADP + H(+)</text>
        <dbReference type="Rhea" id="RHEA:17989"/>
        <dbReference type="Rhea" id="RHEA-COMP:9863"/>
        <dbReference type="Rhea" id="RHEA-COMP:11604"/>
        <dbReference type="ChEBI" id="CHEBI:15378"/>
        <dbReference type="ChEBI" id="CHEBI:29999"/>
        <dbReference type="ChEBI" id="CHEBI:30616"/>
        <dbReference type="ChEBI" id="CHEBI:83421"/>
        <dbReference type="ChEBI" id="CHEBI:456216"/>
        <dbReference type="EC" id="2.7.11.1"/>
    </reaction>
    <physiologicalReaction direction="left-to-right" evidence="10">
        <dbReference type="Rhea" id="RHEA:17990"/>
    </physiologicalReaction>
</comment>
<evidence type="ECO:0000256" key="12">
    <source>
        <dbReference type="RuleBase" id="RU000304"/>
    </source>
</evidence>
<dbReference type="GO" id="GO:0005634">
    <property type="term" value="C:nucleus"/>
    <property type="evidence" value="ECO:0007669"/>
    <property type="project" value="TreeGrafter"/>
</dbReference>
<organism evidence="15 16">
    <name type="scientific">Diplocarpon coronariae</name>
    <dbReference type="NCBI Taxonomy" id="2795749"/>
    <lineage>
        <taxon>Eukaryota</taxon>
        <taxon>Fungi</taxon>
        <taxon>Dikarya</taxon>
        <taxon>Ascomycota</taxon>
        <taxon>Pezizomycotina</taxon>
        <taxon>Leotiomycetes</taxon>
        <taxon>Helotiales</taxon>
        <taxon>Drepanopezizaceae</taxon>
        <taxon>Diplocarpon</taxon>
    </lineage>
</organism>
<evidence type="ECO:0000313" key="15">
    <source>
        <dbReference type="EMBL" id="OWP06484.1"/>
    </source>
</evidence>
<dbReference type="InterPro" id="IPR050339">
    <property type="entry name" value="CC_SR_Kinase"/>
</dbReference>
<evidence type="ECO:0000256" key="8">
    <source>
        <dbReference type="ARBA" id="ARBA00037982"/>
    </source>
</evidence>
<dbReference type="GO" id="GO:0017148">
    <property type="term" value="P:negative regulation of translation"/>
    <property type="evidence" value="ECO:0007669"/>
    <property type="project" value="UniProtKB-KW"/>
</dbReference>
<keyword evidence="7" id="KW-0652">Protein synthesis inhibitor</keyword>
<dbReference type="GO" id="GO:0005737">
    <property type="term" value="C:cytoplasm"/>
    <property type="evidence" value="ECO:0007669"/>
    <property type="project" value="TreeGrafter"/>
</dbReference>
<dbReference type="Proteomes" id="UP000242519">
    <property type="component" value="Unassembled WGS sequence"/>
</dbReference>
<sequence>MAPAGLHKVPSFLAFFRPGGLESSNESVPASIYRTEYEEMSLLGSGGFGRVYLAVSKVDRSLYAIKRITIPLKRLRQLSGRSDHEKMIGEVKALARFHHPNIVRYYHCWAETYPHAIFDDSDDSSDDGESVEYSGTRSRPVQDNPLGIQSISLSAELDLAKQIKRDRRQRQRASSRAQIIEESQDIVTFGESSKSPRVQEKTNDGEGDNVSESTEDVPRFEELPGQLANLDVDDTEEEDDMDYHLYIKMTPYPLSLEDHIWNNAPGQVGSVVHHCFHTLPAARLLLGILDGVEYLHRQKIVHRDLKPANIFLSILPTTEPSTPGYSDILDCKECDREKSILHADQHIRVCPVIGDFGLIHELKDPEVEPFLSPPEAGLQPFPFSQQAGTKFYCPPKVPEQNPICTRLDVYSLGVIAFELLYKFGTKFERHDVLSQLRKGVLPADFESHKLAGGIKAMLEEDRDKRWQSAQVRKWLLETLEEEK</sequence>
<feature type="binding site" evidence="11">
    <location>
        <position position="73"/>
    </location>
    <ligand>
        <name>ATP</name>
        <dbReference type="ChEBI" id="CHEBI:30616"/>
    </ligand>
</feature>
<dbReference type="InParanoid" id="A0A218ZFF4"/>
<comment type="catalytic activity">
    <reaction evidence="9">
        <text>L-threonyl-[protein] + ATP = O-phospho-L-threonyl-[protein] + ADP + H(+)</text>
        <dbReference type="Rhea" id="RHEA:46608"/>
        <dbReference type="Rhea" id="RHEA-COMP:11060"/>
        <dbReference type="Rhea" id="RHEA-COMP:11605"/>
        <dbReference type="ChEBI" id="CHEBI:15378"/>
        <dbReference type="ChEBI" id="CHEBI:30013"/>
        <dbReference type="ChEBI" id="CHEBI:30616"/>
        <dbReference type="ChEBI" id="CHEBI:61977"/>
        <dbReference type="ChEBI" id="CHEBI:456216"/>
        <dbReference type="EC" id="2.7.11.1"/>
    </reaction>
    <physiologicalReaction direction="left-to-right" evidence="9">
        <dbReference type="Rhea" id="RHEA:46609"/>
    </physiologicalReaction>
</comment>
<keyword evidence="4 11" id="KW-0547">Nucleotide-binding</keyword>
<dbReference type="PANTHER" id="PTHR11042:SF160">
    <property type="entry name" value="EUKARYOTIC TRANSLATION INITIATION FACTOR 2-ALPHA KINASE 1"/>
    <property type="match status" value="1"/>
</dbReference>
<keyword evidence="16" id="KW-1185">Reference proteome</keyword>
<evidence type="ECO:0000256" key="13">
    <source>
        <dbReference type="SAM" id="MobiDB-lite"/>
    </source>
</evidence>
<evidence type="ECO:0000256" key="6">
    <source>
        <dbReference type="ARBA" id="ARBA00022840"/>
    </source>
</evidence>
<evidence type="ECO:0000256" key="10">
    <source>
        <dbReference type="ARBA" id="ARBA00048977"/>
    </source>
</evidence>
<dbReference type="PANTHER" id="PTHR11042">
    <property type="entry name" value="EUKARYOTIC TRANSLATION INITIATION FACTOR 2-ALPHA KINASE EIF2-ALPHA KINASE -RELATED"/>
    <property type="match status" value="1"/>
</dbReference>
<reference evidence="15 16" key="1">
    <citation type="submission" date="2017-04" db="EMBL/GenBank/DDBJ databases">
        <title>Draft genome sequence of Marssonina coronaria NL1: causal agent of apple blotch.</title>
        <authorList>
            <person name="Cheng Q."/>
        </authorList>
    </citation>
    <scope>NUCLEOTIDE SEQUENCE [LARGE SCALE GENOMIC DNA]</scope>
    <source>
        <strain evidence="15 16">NL1</strain>
    </source>
</reference>
<keyword evidence="5" id="KW-0418">Kinase</keyword>
<dbReference type="OrthoDB" id="1405469at2759"/>
<evidence type="ECO:0000256" key="7">
    <source>
        <dbReference type="ARBA" id="ARBA00023193"/>
    </source>
</evidence>
<proteinExistence type="inferred from homology"/>
<dbReference type="InterPro" id="IPR008271">
    <property type="entry name" value="Ser/Thr_kinase_AS"/>
</dbReference>
<feature type="region of interest" description="Disordered" evidence="13">
    <location>
        <begin position="187"/>
        <end position="218"/>
    </location>
</feature>
<accession>A0A218ZFF4</accession>
<dbReference type="EMBL" id="MZNU01000046">
    <property type="protein sequence ID" value="OWP06484.1"/>
    <property type="molecule type" value="Genomic_DNA"/>
</dbReference>
<evidence type="ECO:0000256" key="11">
    <source>
        <dbReference type="PROSITE-ProRule" id="PRU10141"/>
    </source>
</evidence>
<feature type="region of interest" description="Disordered" evidence="13">
    <location>
        <begin position="119"/>
        <end position="147"/>
    </location>
</feature>
<keyword evidence="2 12" id="KW-0723">Serine/threonine-protein kinase</keyword>
<evidence type="ECO:0000256" key="9">
    <source>
        <dbReference type="ARBA" id="ARBA00048659"/>
    </source>
</evidence>
<dbReference type="GO" id="GO:0004694">
    <property type="term" value="F:eukaryotic translation initiation factor 2alpha kinase activity"/>
    <property type="evidence" value="ECO:0007669"/>
    <property type="project" value="TreeGrafter"/>
</dbReference>
<dbReference type="InterPro" id="IPR011009">
    <property type="entry name" value="Kinase-like_dom_sf"/>
</dbReference>
<keyword evidence="6 11" id="KW-0067">ATP-binding</keyword>
<dbReference type="PROSITE" id="PS00107">
    <property type="entry name" value="PROTEIN_KINASE_ATP"/>
    <property type="match status" value="1"/>
</dbReference>
<dbReference type="InterPro" id="IPR000719">
    <property type="entry name" value="Prot_kinase_dom"/>
</dbReference>
<gene>
    <name evidence="15" type="ORF">B2J93_9257</name>
</gene>
<dbReference type="SMART" id="SM00220">
    <property type="entry name" value="S_TKc"/>
    <property type="match status" value="1"/>
</dbReference>
<dbReference type="SUPFAM" id="SSF56112">
    <property type="entry name" value="Protein kinase-like (PK-like)"/>
    <property type="match status" value="1"/>
</dbReference>
<feature type="compositionally biased region" description="Polar residues" evidence="13">
    <location>
        <begin position="133"/>
        <end position="147"/>
    </location>
</feature>
<dbReference type="Gene3D" id="3.30.200.20">
    <property type="entry name" value="Phosphorylase Kinase, domain 1"/>
    <property type="match status" value="1"/>
</dbReference>
<evidence type="ECO:0000259" key="14">
    <source>
        <dbReference type="PROSITE" id="PS50011"/>
    </source>
</evidence>
<evidence type="ECO:0000256" key="1">
    <source>
        <dbReference type="ARBA" id="ARBA00012513"/>
    </source>
</evidence>
<feature type="domain" description="Protein kinase" evidence="14">
    <location>
        <begin position="37"/>
        <end position="475"/>
    </location>
</feature>
<feature type="compositionally biased region" description="Acidic residues" evidence="13">
    <location>
        <begin position="119"/>
        <end position="130"/>
    </location>
</feature>
<feature type="compositionally biased region" description="Acidic residues" evidence="13">
    <location>
        <begin position="205"/>
        <end position="215"/>
    </location>
</feature>
<evidence type="ECO:0000256" key="3">
    <source>
        <dbReference type="ARBA" id="ARBA00022679"/>
    </source>
</evidence>
<evidence type="ECO:0000313" key="16">
    <source>
        <dbReference type="Proteomes" id="UP000242519"/>
    </source>
</evidence>
<name>A0A218ZFF4_9HELO</name>
<dbReference type="AlphaFoldDB" id="A0A218ZFF4"/>
<protein>
    <recommendedName>
        <fullName evidence="1">non-specific serine/threonine protein kinase</fullName>
        <ecNumber evidence="1">2.7.11.1</ecNumber>
    </recommendedName>
</protein>
<dbReference type="STRING" id="503106.A0A218ZFF4"/>
<dbReference type="Pfam" id="PF00069">
    <property type="entry name" value="Pkinase"/>
    <property type="match status" value="2"/>
</dbReference>
<evidence type="ECO:0000256" key="4">
    <source>
        <dbReference type="ARBA" id="ARBA00022741"/>
    </source>
</evidence>
<comment type="similarity">
    <text evidence="8">Belongs to the protein kinase superfamily. Ser/Thr protein kinase family. GCN2 subfamily.</text>
</comment>
<dbReference type="GO" id="GO:0005524">
    <property type="term" value="F:ATP binding"/>
    <property type="evidence" value="ECO:0007669"/>
    <property type="project" value="UniProtKB-UniRule"/>
</dbReference>
<dbReference type="Gene3D" id="1.10.510.10">
    <property type="entry name" value="Transferase(Phosphotransferase) domain 1"/>
    <property type="match status" value="1"/>
</dbReference>
<evidence type="ECO:0000256" key="5">
    <source>
        <dbReference type="ARBA" id="ARBA00022777"/>
    </source>
</evidence>
<keyword evidence="3" id="KW-0808">Transferase</keyword>
<dbReference type="EC" id="2.7.11.1" evidence="1"/>
<dbReference type="InterPro" id="IPR017441">
    <property type="entry name" value="Protein_kinase_ATP_BS"/>
</dbReference>
<dbReference type="PROSITE" id="PS50011">
    <property type="entry name" value="PROTEIN_KINASE_DOM"/>
    <property type="match status" value="1"/>
</dbReference>
<dbReference type="PROSITE" id="PS00108">
    <property type="entry name" value="PROTEIN_KINASE_ST"/>
    <property type="match status" value="1"/>
</dbReference>